<dbReference type="Proteomes" id="UP000011761">
    <property type="component" value="Unassembled WGS sequence"/>
</dbReference>
<dbReference type="PANTHER" id="PTHR31840">
    <property type="entry name" value="COILED-COIL DOMAIN-CONTAINING PROTEIN 97"/>
    <property type="match status" value="1"/>
</dbReference>
<reference evidence="3 4" key="1">
    <citation type="journal article" date="2012" name="PLoS Pathog.">
        <title>Diverse lifestyles and strategies of plant pathogenesis encoded in the genomes of eighteen Dothideomycetes fungi.</title>
        <authorList>
            <person name="Ohm R.A."/>
            <person name="Feau N."/>
            <person name="Henrissat B."/>
            <person name="Schoch C.L."/>
            <person name="Horwitz B.A."/>
            <person name="Barry K.W."/>
            <person name="Condon B.J."/>
            <person name="Copeland A.C."/>
            <person name="Dhillon B."/>
            <person name="Glaser F."/>
            <person name="Hesse C.N."/>
            <person name="Kosti I."/>
            <person name="LaButti K."/>
            <person name="Lindquist E.A."/>
            <person name="Lucas S."/>
            <person name="Salamov A.A."/>
            <person name="Bradshaw R.E."/>
            <person name="Ciuffetti L."/>
            <person name="Hamelin R.C."/>
            <person name="Kema G.H.J."/>
            <person name="Lawrence C."/>
            <person name="Scott J.A."/>
            <person name="Spatafora J.W."/>
            <person name="Turgeon B.G."/>
            <person name="de Wit P.J.G.M."/>
            <person name="Zhong S."/>
            <person name="Goodwin S.B."/>
            <person name="Grigoriev I.V."/>
        </authorList>
    </citation>
    <scope>NUCLEOTIDE SEQUENCE [LARGE SCALE GENOMIC DNA]</scope>
    <source>
        <strain evidence="3 4">UAMH 10762</strain>
    </source>
</reference>
<name>M2N471_BAUPA</name>
<protein>
    <recommendedName>
        <fullName evidence="2">CCD97-like C-terminal domain-containing protein</fullName>
    </recommendedName>
</protein>
<dbReference type="GeneID" id="19112920"/>
<dbReference type="HOGENOM" id="CLU_1488740_0_0_1"/>
<gene>
    <name evidence="3" type="ORF">BAUCODRAFT_36280</name>
</gene>
<dbReference type="InterPro" id="IPR018613">
    <property type="entry name" value="Ccdc97-like"/>
</dbReference>
<feature type="compositionally biased region" description="Acidic residues" evidence="1">
    <location>
        <begin position="103"/>
        <end position="120"/>
    </location>
</feature>
<dbReference type="OrthoDB" id="333176at2759"/>
<feature type="domain" description="CCD97-like C-terminal" evidence="2">
    <location>
        <begin position="1"/>
        <end position="49"/>
    </location>
</feature>
<dbReference type="AlphaFoldDB" id="M2N471"/>
<dbReference type="eggNOG" id="ENOG502SFGZ">
    <property type="taxonomic scope" value="Eukaryota"/>
</dbReference>
<dbReference type="PANTHER" id="PTHR31840:SF1">
    <property type="entry name" value="COILED-COIL DOMAIN-CONTAINING PROTEIN 97"/>
    <property type="match status" value="1"/>
</dbReference>
<feature type="domain" description="CCD97-like C-terminal" evidence="2">
    <location>
        <begin position="77"/>
        <end position="131"/>
    </location>
</feature>
<accession>M2N471</accession>
<feature type="region of interest" description="Disordered" evidence="1">
    <location>
        <begin position="103"/>
        <end position="124"/>
    </location>
</feature>
<proteinExistence type="predicted"/>
<sequence length="181" mass="20755">MYSSDPLLYDRLIRRFQTADEREKEGRERGYTGSLEADLVRSEAKLEALRHPDPNSPVVYKRAGDGSIVGVEADEDERAHGREEGRERWVDVMSQRFLRGDDTEFDYSTVDDNEEYDDRGEEDRNQLEQYLGKEDEEFSSSTLLICSPPPMPVWKLDVSASGHDREPTSPWLGFLCLGTES</sequence>
<organism evidence="3 4">
    <name type="scientific">Baudoinia panamericana (strain UAMH 10762)</name>
    <name type="common">Angels' share fungus</name>
    <name type="synonym">Baudoinia compniacensis (strain UAMH 10762)</name>
    <dbReference type="NCBI Taxonomy" id="717646"/>
    <lineage>
        <taxon>Eukaryota</taxon>
        <taxon>Fungi</taxon>
        <taxon>Dikarya</taxon>
        <taxon>Ascomycota</taxon>
        <taxon>Pezizomycotina</taxon>
        <taxon>Dothideomycetes</taxon>
        <taxon>Dothideomycetidae</taxon>
        <taxon>Mycosphaerellales</taxon>
        <taxon>Teratosphaeriaceae</taxon>
        <taxon>Baudoinia</taxon>
    </lineage>
</organism>
<dbReference type="InterPro" id="IPR040233">
    <property type="entry name" value="CCD97-like_C"/>
</dbReference>
<evidence type="ECO:0000259" key="2">
    <source>
        <dbReference type="Pfam" id="PF09747"/>
    </source>
</evidence>
<dbReference type="Pfam" id="PF09747">
    <property type="entry name" value="CCD97-like_C"/>
    <property type="match status" value="2"/>
</dbReference>
<evidence type="ECO:0000313" key="3">
    <source>
        <dbReference type="EMBL" id="EMC93819.1"/>
    </source>
</evidence>
<evidence type="ECO:0000256" key="1">
    <source>
        <dbReference type="SAM" id="MobiDB-lite"/>
    </source>
</evidence>
<keyword evidence="4" id="KW-1185">Reference proteome</keyword>
<dbReference type="KEGG" id="bcom:BAUCODRAFT_36280"/>
<evidence type="ECO:0000313" key="4">
    <source>
        <dbReference type="Proteomes" id="UP000011761"/>
    </source>
</evidence>
<dbReference type="RefSeq" id="XP_007678597.1">
    <property type="nucleotide sequence ID" value="XM_007680407.1"/>
</dbReference>
<dbReference type="EMBL" id="KB445559">
    <property type="protein sequence ID" value="EMC93819.1"/>
    <property type="molecule type" value="Genomic_DNA"/>
</dbReference>